<dbReference type="AlphaFoldDB" id="A0A7C2VAU8"/>
<dbReference type="InterPro" id="IPR017918">
    <property type="entry name" value="N-reg_PII_CS"/>
</dbReference>
<keyword evidence="3" id="KW-0804">Transcription</keyword>
<dbReference type="GO" id="GO:0005829">
    <property type="term" value="C:cytosol"/>
    <property type="evidence" value="ECO:0007669"/>
    <property type="project" value="TreeGrafter"/>
</dbReference>
<name>A0A7C2VAU8_9AQUI</name>
<evidence type="ECO:0000256" key="3">
    <source>
        <dbReference type="ARBA" id="ARBA00023163"/>
    </source>
</evidence>
<reference evidence="6" key="1">
    <citation type="journal article" date="2020" name="mSystems">
        <title>Genome- and Community-Level Interaction Insights into Carbon Utilization and Element Cycling Functions of Hydrothermarchaeota in Hydrothermal Sediment.</title>
        <authorList>
            <person name="Zhou Z."/>
            <person name="Liu Y."/>
            <person name="Xu W."/>
            <person name="Pan J."/>
            <person name="Luo Z.H."/>
            <person name="Li M."/>
        </authorList>
    </citation>
    <scope>NUCLEOTIDE SEQUENCE [LARGE SCALE GENOMIC DNA]</scope>
    <source>
        <strain evidence="6">SpSt-132</strain>
    </source>
</reference>
<dbReference type="PROSITE" id="PS00638">
    <property type="entry name" value="PII_GLNB_CTER"/>
    <property type="match status" value="1"/>
</dbReference>
<evidence type="ECO:0000256" key="2">
    <source>
        <dbReference type="ARBA" id="ARBA00023015"/>
    </source>
</evidence>
<sequence>MRMIKAVIRPEKLYEVMRALEKEGFKGITVMDVVGRGREGGIQVGDKNCDELAKTLIMIAVEDEYSDKVVDIITKHANTGMFGDGKVFVCQLEEVWTIRTKKREVHHG</sequence>
<evidence type="ECO:0000256" key="5">
    <source>
        <dbReference type="RuleBase" id="RU003936"/>
    </source>
</evidence>
<keyword evidence="4" id="KW-0535">Nitrogen fixation</keyword>
<dbReference type="SMART" id="SM00938">
    <property type="entry name" value="P-II"/>
    <property type="match status" value="1"/>
</dbReference>
<dbReference type="PROSITE" id="PS51343">
    <property type="entry name" value="PII_GLNB_DOM"/>
    <property type="match status" value="1"/>
</dbReference>
<gene>
    <name evidence="6" type="ORF">ENO47_04605</name>
</gene>
<dbReference type="InterPro" id="IPR011322">
    <property type="entry name" value="N-reg_PII-like_a/b"/>
</dbReference>
<proteinExistence type="inferred from homology"/>
<organism evidence="6">
    <name type="scientific">Hydrogenobacter sp</name>
    <dbReference type="NCBI Taxonomy" id="2152829"/>
    <lineage>
        <taxon>Bacteria</taxon>
        <taxon>Pseudomonadati</taxon>
        <taxon>Aquificota</taxon>
        <taxon>Aquificia</taxon>
        <taxon>Aquificales</taxon>
        <taxon>Aquificaceae</taxon>
        <taxon>Hydrogenobacter</taxon>
    </lineage>
</organism>
<dbReference type="PANTHER" id="PTHR30115">
    <property type="entry name" value="NITROGEN REGULATORY PROTEIN P-II"/>
    <property type="match status" value="1"/>
</dbReference>
<dbReference type="PANTHER" id="PTHR30115:SF13">
    <property type="entry name" value="PII-LIKE PROTEIN GLNBI"/>
    <property type="match status" value="1"/>
</dbReference>
<evidence type="ECO:0000256" key="4">
    <source>
        <dbReference type="ARBA" id="ARBA00023231"/>
    </source>
</evidence>
<dbReference type="InterPro" id="IPR015867">
    <property type="entry name" value="N-reg_PII/ATP_PRibTrfase_C"/>
</dbReference>
<dbReference type="Gene3D" id="3.30.70.120">
    <property type="match status" value="1"/>
</dbReference>
<accession>A0A7C2VAU8</accession>
<dbReference type="GO" id="GO:0030234">
    <property type="term" value="F:enzyme regulator activity"/>
    <property type="evidence" value="ECO:0007669"/>
    <property type="project" value="InterPro"/>
</dbReference>
<dbReference type="EMBL" id="DSFP01000037">
    <property type="protein sequence ID" value="HEW45937.1"/>
    <property type="molecule type" value="Genomic_DNA"/>
</dbReference>
<comment type="function">
    <text evidence="1">Could be involved in the regulation of nitrogen fixation.</text>
</comment>
<evidence type="ECO:0000313" key="6">
    <source>
        <dbReference type="EMBL" id="HEW45937.1"/>
    </source>
</evidence>
<dbReference type="GO" id="GO:0005524">
    <property type="term" value="F:ATP binding"/>
    <property type="evidence" value="ECO:0007669"/>
    <property type="project" value="TreeGrafter"/>
</dbReference>
<keyword evidence="2" id="KW-0805">Transcription regulation</keyword>
<comment type="similarity">
    <text evidence="5">Belongs to the P(II) protein family.</text>
</comment>
<dbReference type="InterPro" id="IPR002187">
    <property type="entry name" value="N-reg_PII"/>
</dbReference>
<dbReference type="PRINTS" id="PR00340">
    <property type="entry name" value="PIIGLNB"/>
</dbReference>
<dbReference type="GO" id="GO:0006808">
    <property type="term" value="P:regulation of nitrogen utilization"/>
    <property type="evidence" value="ECO:0007669"/>
    <property type="project" value="InterPro"/>
</dbReference>
<dbReference type="SUPFAM" id="SSF54913">
    <property type="entry name" value="GlnB-like"/>
    <property type="match status" value="1"/>
</dbReference>
<comment type="caution">
    <text evidence="6">The sequence shown here is derived from an EMBL/GenBank/DDBJ whole genome shotgun (WGS) entry which is preliminary data.</text>
</comment>
<evidence type="ECO:0000256" key="1">
    <source>
        <dbReference type="ARBA" id="ARBA00002440"/>
    </source>
</evidence>
<protein>
    <submittedName>
        <fullName evidence="6">P-II family nitrogen regulator</fullName>
    </submittedName>
</protein>
<dbReference type="Pfam" id="PF00543">
    <property type="entry name" value="P-II"/>
    <property type="match status" value="1"/>
</dbReference>